<evidence type="ECO:0000313" key="2">
    <source>
        <dbReference type="Proteomes" id="UP000284283"/>
    </source>
</evidence>
<dbReference type="KEGG" id="xva:C7V42_04435"/>
<organism evidence="1 2">
    <name type="scientific">Xanthomonas vasicola pv. vasculorum</name>
    <dbReference type="NCBI Taxonomy" id="325776"/>
    <lineage>
        <taxon>Bacteria</taxon>
        <taxon>Pseudomonadati</taxon>
        <taxon>Pseudomonadota</taxon>
        <taxon>Gammaproteobacteria</taxon>
        <taxon>Lysobacterales</taxon>
        <taxon>Lysobacteraceae</taxon>
        <taxon>Xanthomonas</taxon>
    </lineage>
</organism>
<dbReference type="AlphaFoldDB" id="A0AAE8F6S1"/>
<gene>
    <name evidence="1" type="ORF">C9386_09405</name>
</gene>
<protein>
    <submittedName>
        <fullName evidence="1">Uncharacterized protein</fullName>
    </submittedName>
</protein>
<sequence length="104" mass="11962">MATAPWRAGSDAHLHARWRQSRTAQRACDVVVEVGQVLIPQRGAQPLYAAFVVQVSRPRARWPARRYSKTSRSDVSQWLHPDRTLRHREHDQHRTALAVTMQCA</sequence>
<comment type="caution">
    <text evidence="1">The sequence shown here is derived from an EMBL/GenBank/DDBJ whole genome shotgun (WGS) entry which is preliminary data.</text>
</comment>
<dbReference type="EMBL" id="PYTT01000090">
    <property type="protein sequence ID" value="RNL02798.1"/>
    <property type="molecule type" value="Genomic_DNA"/>
</dbReference>
<name>A0AAE8F6S1_XANVA</name>
<evidence type="ECO:0000313" key="1">
    <source>
        <dbReference type="EMBL" id="RNL02798.1"/>
    </source>
</evidence>
<reference evidence="1 2" key="1">
    <citation type="submission" date="2018-03" db="EMBL/GenBank/DDBJ databases">
        <authorList>
            <person name="Wu G."/>
        </authorList>
    </citation>
    <scope>NUCLEOTIDE SEQUENCE [LARGE SCALE GENOMIC DNA]</scope>
    <source>
        <strain evidence="1 2">SAM-118</strain>
    </source>
</reference>
<dbReference type="Proteomes" id="UP000284283">
    <property type="component" value="Unassembled WGS sequence"/>
</dbReference>
<proteinExistence type="predicted"/>
<accession>A0AAE8F6S1</accession>